<comment type="caution">
    <text evidence="1">The sequence shown here is derived from an EMBL/GenBank/DDBJ whole genome shotgun (WGS) entry which is preliminary data.</text>
</comment>
<name>A0AAV4JJM3_9GAST</name>
<accession>A0AAV4JJM3</accession>
<dbReference type="AlphaFoldDB" id="A0AAV4JJM3"/>
<gene>
    <name evidence="1" type="ORF">ElyMa_005077100</name>
</gene>
<protein>
    <submittedName>
        <fullName evidence="1">Uncharacterized protein</fullName>
    </submittedName>
</protein>
<evidence type="ECO:0000313" key="1">
    <source>
        <dbReference type="EMBL" id="GFS21222.1"/>
    </source>
</evidence>
<dbReference type="Proteomes" id="UP000762676">
    <property type="component" value="Unassembled WGS sequence"/>
</dbReference>
<proteinExistence type="predicted"/>
<evidence type="ECO:0000313" key="2">
    <source>
        <dbReference type="Proteomes" id="UP000762676"/>
    </source>
</evidence>
<organism evidence="1 2">
    <name type="scientific">Elysia marginata</name>
    <dbReference type="NCBI Taxonomy" id="1093978"/>
    <lineage>
        <taxon>Eukaryota</taxon>
        <taxon>Metazoa</taxon>
        <taxon>Spiralia</taxon>
        <taxon>Lophotrochozoa</taxon>
        <taxon>Mollusca</taxon>
        <taxon>Gastropoda</taxon>
        <taxon>Heterobranchia</taxon>
        <taxon>Euthyneura</taxon>
        <taxon>Panpulmonata</taxon>
        <taxon>Sacoglossa</taxon>
        <taxon>Placobranchoidea</taxon>
        <taxon>Plakobranchidae</taxon>
        <taxon>Elysia</taxon>
    </lineage>
</organism>
<keyword evidence="2" id="KW-1185">Reference proteome</keyword>
<reference evidence="1 2" key="1">
    <citation type="journal article" date="2021" name="Elife">
        <title>Chloroplast acquisition without the gene transfer in kleptoplastic sea slugs, Plakobranchus ocellatus.</title>
        <authorList>
            <person name="Maeda T."/>
            <person name="Takahashi S."/>
            <person name="Yoshida T."/>
            <person name="Shimamura S."/>
            <person name="Takaki Y."/>
            <person name="Nagai Y."/>
            <person name="Toyoda A."/>
            <person name="Suzuki Y."/>
            <person name="Arimoto A."/>
            <person name="Ishii H."/>
            <person name="Satoh N."/>
            <person name="Nishiyama T."/>
            <person name="Hasebe M."/>
            <person name="Maruyama T."/>
            <person name="Minagawa J."/>
            <person name="Obokata J."/>
            <person name="Shigenobu S."/>
        </authorList>
    </citation>
    <scope>NUCLEOTIDE SEQUENCE [LARGE SCALE GENOMIC DNA]</scope>
</reference>
<dbReference type="EMBL" id="BMAT01010154">
    <property type="protein sequence ID" value="GFS21222.1"/>
    <property type="molecule type" value="Genomic_DNA"/>
</dbReference>
<sequence length="86" mass="9688">MTAVNFTGGLRGQHKTQSRNMCDDCSQLYWVSVDNTRHSLEICVMTAVNFSGSQWTTQDSLKICVMTAVNFTGSQWTTQDTVLKYL</sequence>